<comment type="similarity">
    <text evidence="2">Belongs to the class-I pyridoxal-phosphate-dependent aminotransferase family.</text>
</comment>
<dbReference type="InterPro" id="IPR004838">
    <property type="entry name" value="NHTrfase_class1_PyrdxlP-BS"/>
</dbReference>
<accession>A0A1B2JG14</accession>
<evidence type="ECO:0000256" key="1">
    <source>
        <dbReference type="ARBA" id="ARBA00001933"/>
    </source>
</evidence>
<evidence type="ECO:0000256" key="4">
    <source>
        <dbReference type="ARBA" id="ARBA00022679"/>
    </source>
</evidence>
<keyword evidence="3" id="KW-0032">Aminotransferase</keyword>
<sequence>MSRSILIRKMSNLPKHNPYFQIGGKDIWSLVNETAASRESLTGKKTVNLGQGFFSYSPPPFAIQAAKEALDVPAFNQYAPPRGRPELISSLIEAYSSYYPEGLTPSQIMVSTGANEGMLSMFLAFLTPGDEVVVFEPFFDQYISNIEIPGGKVVYVPLHPPQCFDKQTVNSSDWRINFTELENSINERTKMIVLNTPHNPVGKVFSRDELQRIGDICVQNNIIILADEVYENLYYKDHVKMATLSPEISRLTVTVGSAGKSFAATGWRIGWLIGNEDLISVACLAHTRICFASPSPLQIACASALKTAKSIGYFEETRKQYTYKYKILMDVFDKLGLPYTIAEGGYFLLVNFKKLKFPDSVEFPEEIQNKPRDFKLCYWLIQEFGVVSIPPTEFFIDEHKAVVQDCLRFAVCKDDQMLREAARCLGRLKDYIQN</sequence>
<dbReference type="InterPro" id="IPR051326">
    <property type="entry name" value="Kynurenine-oxoglutarate_AT"/>
</dbReference>
<reference evidence="7 8" key="1">
    <citation type="submission" date="2016-02" db="EMBL/GenBank/DDBJ databases">
        <title>Comparative genomic and transcriptomic foundation for Pichia pastoris.</title>
        <authorList>
            <person name="Love K.R."/>
            <person name="Shah K.A."/>
            <person name="Whittaker C.A."/>
            <person name="Wu J."/>
            <person name="Bartlett M.C."/>
            <person name="Ma D."/>
            <person name="Leeson R.L."/>
            <person name="Priest M."/>
            <person name="Young S.K."/>
            <person name="Love J.C."/>
        </authorList>
    </citation>
    <scope>NUCLEOTIDE SEQUENCE [LARGE SCALE GENOMIC DNA]</scope>
    <source>
        <strain evidence="7 8">ATCC 28485</strain>
    </source>
</reference>
<feature type="domain" description="Aminotransferase class I/classII large" evidence="6">
    <location>
        <begin position="45"/>
        <end position="423"/>
    </location>
</feature>
<name>A0A1B2JG14_PICPA</name>
<evidence type="ECO:0000256" key="3">
    <source>
        <dbReference type="ARBA" id="ARBA00022576"/>
    </source>
</evidence>
<dbReference type="EMBL" id="CP014586">
    <property type="protein sequence ID" value="ANZ76976.1"/>
    <property type="molecule type" value="Genomic_DNA"/>
</dbReference>
<keyword evidence="4" id="KW-0808">Transferase</keyword>
<keyword evidence="8" id="KW-1185">Reference proteome</keyword>
<dbReference type="PANTHER" id="PTHR43807">
    <property type="entry name" value="FI04487P"/>
    <property type="match status" value="1"/>
</dbReference>
<proteinExistence type="inferred from homology"/>
<dbReference type="InterPro" id="IPR004839">
    <property type="entry name" value="Aminotransferase_I/II_large"/>
</dbReference>
<dbReference type="Gene3D" id="3.90.1150.10">
    <property type="entry name" value="Aspartate Aminotransferase, domain 1"/>
    <property type="match status" value="1"/>
</dbReference>
<dbReference type="AlphaFoldDB" id="A0A1B2JG14"/>
<evidence type="ECO:0000259" key="6">
    <source>
        <dbReference type="Pfam" id="PF00155"/>
    </source>
</evidence>
<dbReference type="Gene3D" id="3.40.640.10">
    <property type="entry name" value="Type I PLP-dependent aspartate aminotransferase-like (Major domain)"/>
    <property type="match status" value="1"/>
</dbReference>
<dbReference type="InterPro" id="IPR015422">
    <property type="entry name" value="PyrdxlP-dep_Trfase_small"/>
</dbReference>
<evidence type="ECO:0000256" key="2">
    <source>
        <dbReference type="ARBA" id="ARBA00007441"/>
    </source>
</evidence>
<evidence type="ECO:0000256" key="5">
    <source>
        <dbReference type="ARBA" id="ARBA00022898"/>
    </source>
</evidence>
<dbReference type="CDD" id="cd00609">
    <property type="entry name" value="AAT_like"/>
    <property type="match status" value="1"/>
</dbReference>
<evidence type="ECO:0000313" key="8">
    <source>
        <dbReference type="Proteomes" id="UP000094565"/>
    </source>
</evidence>
<dbReference type="GO" id="GO:0005739">
    <property type="term" value="C:mitochondrion"/>
    <property type="evidence" value="ECO:0007669"/>
    <property type="project" value="TreeGrafter"/>
</dbReference>
<dbReference type="GO" id="GO:0016212">
    <property type="term" value="F:kynurenine-oxoglutarate transaminase activity"/>
    <property type="evidence" value="ECO:0007669"/>
    <property type="project" value="TreeGrafter"/>
</dbReference>
<dbReference type="InterPro" id="IPR015421">
    <property type="entry name" value="PyrdxlP-dep_Trfase_major"/>
</dbReference>
<protein>
    <submittedName>
        <fullName evidence="7">BA75_03362T0</fullName>
    </submittedName>
</protein>
<comment type="cofactor">
    <cofactor evidence="1">
        <name>pyridoxal 5'-phosphate</name>
        <dbReference type="ChEBI" id="CHEBI:597326"/>
    </cofactor>
</comment>
<dbReference type="OrthoDB" id="2414662at2759"/>
<dbReference type="InterPro" id="IPR015424">
    <property type="entry name" value="PyrdxlP-dep_Trfase"/>
</dbReference>
<organism evidence="7 8">
    <name type="scientific">Komagataella pastoris</name>
    <name type="common">Yeast</name>
    <name type="synonym">Pichia pastoris</name>
    <dbReference type="NCBI Taxonomy" id="4922"/>
    <lineage>
        <taxon>Eukaryota</taxon>
        <taxon>Fungi</taxon>
        <taxon>Dikarya</taxon>
        <taxon>Ascomycota</taxon>
        <taxon>Saccharomycotina</taxon>
        <taxon>Pichiomycetes</taxon>
        <taxon>Pichiales</taxon>
        <taxon>Pichiaceae</taxon>
        <taxon>Komagataella</taxon>
    </lineage>
</organism>
<gene>
    <name evidence="7" type="primary">BNA3</name>
    <name evidence="7" type="ORF">ATY40_BA7503362</name>
</gene>
<dbReference type="FunFam" id="3.40.640.10:FF:000024">
    <property type="entry name" value="Kynurenine--oxoglutarate transaminase 3"/>
    <property type="match status" value="1"/>
</dbReference>
<dbReference type="GO" id="GO:0030170">
    <property type="term" value="F:pyridoxal phosphate binding"/>
    <property type="evidence" value="ECO:0007669"/>
    <property type="project" value="InterPro"/>
</dbReference>
<keyword evidence="5" id="KW-0663">Pyridoxal phosphate</keyword>
<dbReference type="Proteomes" id="UP000094565">
    <property type="component" value="Chromosome 3"/>
</dbReference>
<evidence type="ECO:0000313" key="7">
    <source>
        <dbReference type="EMBL" id="ANZ76976.1"/>
    </source>
</evidence>
<dbReference type="PROSITE" id="PS00105">
    <property type="entry name" value="AA_TRANSFER_CLASS_1"/>
    <property type="match status" value="1"/>
</dbReference>
<dbReference type="PANTHER" id="PTHR43807:SF20">
    <property type="entry name" value="FI04487P"/>
    <property type="match status" value="1"/>
</dbReference>
<dbReference type="Pfam" id="PF00155">
    <property type="entry name" value="Aminotran_1_2"/>
    <property type="match status" value="1"/>
</dbReference>
<dbReference type="SUPFAM" id="SSF53383">
    <property type="entry name" value="PLP-dependent transferases"/>
    <property type="match status" value="1"/>
</dbReference>